<dbReference type="Proteomes" id="UP000002035">
    <property type="component" value="Unassembled WGS sequence"/>
</dbReference>
<dbReference type="VEuPathDB" id="FungiDB:MCYG_02013"/>
<feature type="compositionally biased region" description="Basic residues" evidence="1">
    <location>
        <begin position="161"/>
        <end position="171"/>
    </location>
</feature>
<dbReference type="HOGENOM" id="CLU_1562505_0_0_1"/>
<keyword evidence="3" id="KW-1185">Reference proteome</keyword>
<proteinExistence type="predicted"/>
<sequence>MLQTSTSNKQIQNIKMQQAKAKTQEYHHCPWTQVYQEHVIVAWGRERVCCLGSAECVTRQFFEAEATRKSICHASLSIIIAKYTDIYRYMPVGKGKRKHPKQRKEAGKQSLVWLKDGGKARGTPRGGRERVKPGKIGDGKGISTKLMWPLSRASMREREKEKRKKKKRRRG</sequence>
<reference evidence="3" key="1">
    <citation type="journal article" date="2012" name="MBio">
        <title>Comparative genome analysis of Trichophyton rubrum and related dermatophytes reveals candidate genes involved in infection.</title>
        <authorList>
            <person name="Martinez D.A."/>
            <person name="Oliver B.G."/>
            <person name="Graeser Y."/>
            <person name="Goldberg J.M."/>
            <person name="Li W."/>
            <person name="Martinez-Rossi N.M."/>
            <person name="Monod M."/>
            <person name="Shelest E."/>
            <person name="Barton R.C."/>
            <person name="Birch E."/>
            <person name="Brakhage A.A."/>
            <person name="Chen Z."/>
            <person name="Gurr S.J."/>
            <person name="Heiman D."/>
            <person name="Heitman J."/>
            <person name="Kosti I."/>
            <person name="Rossi A."/>
            <person name="Saif S."/>
            <person name="Samalova M."/>
            <person name="Saunders C.W."/>
            <person name="Shea T."/>
            <person name="Summerbell R.C."/>
            <person name="Xu J."/>
            <person name="Young S."/>
            <person name="Zeng Q."/>
            <person name="Birren B.W."/>
            <person name="Cuomo C.A."/>
            <person name="White T.C."/>
        </authorList>
    </citation>
    <scope>NUCLEOTIDE SEQUENCE [LARGE SCALE GENOMIC DNA]</scope>
    <source>
        <strain evidence="3">ATCC MYA-4605 / CBS 113480</strain>
    </source>
</reference>
<gene>
    <name evidence="2" type="ORF">MCYG_02013</name>
</gene>
<organism evidence="2 3">
    <name type="scientific">Arthroderma otae (strain ATCC MYA-4605 / CBS 113480)</name>
    <name type="common">Microsporum canis</name>
    <dbReference type="NCBI Taxonomy" id="554155"/>
    <lineage>
        <taxon>Eukaryota</taxon>
        <taxon>Fungi</taxon>
        <taxon>Dikarya</taxon>
        <taxon>Ascomycota</taxon>
        <taxon>Pezizomycotina</taxon>
        <taxon>Eurotiomycetes</taxon>
        <taxon>Eurotiomycetidae</taxon>
        <taxon>Onygenales</taxon>
        <taxon>Arthrodermataceae</taxon>
        <taxon>Microsporum</taxon>
    </lineage>
</organism>
<evidence type="ECO:0000313" key="2">
    <source>
        <dbReference type="EMBL" id="EEQ29194.1"/>
    </source>
</evidence>
<evidence type="ECO:0000313" key="3">
    <source>
        <dbReference type="Proteomes" id="UP000002035"/>
    </source>
</evidence>
<evidence type="ECO:0000256" key="1">
    <source>
        <dbReference type="SAM" id="MobiDB-lite"/>
    </source>
</evidence>
<dbReference type="EMBL" id="DS995702">
    <property type="protein sequence ID" value="EEQ29194.1"/>
    <property type="molecule type" value="Genomic_DNA"/>
</dbReference>
<feature type="compositionally biased region" description="Basic and acidic residues" evidence="1">
    <location>
        <begin position="126"/>
        <end position="138"/>
    </location>
</feature>
<dbReference type="GeneID" id="9229131"/>
<accession>C5FIV3</accession>
<dbReference type="RefSeq" id="XP_002849079.1">
    <property type="nucleotide sequence ID" value="XM_002849033.1"/>
</dbReference>
<protein>
    <submittedName>
        <fullName evidence="2">Uncharacterized protein</fullName>
    </submittedName>
</protein>
<dbReference type="AlphaFoldDB" id="C5FIV3"/>
<feature type="region of interest" description="Disordered" evidence="1">
    <location>
        <begin position="93"/>
        <end position="171"/>
    </location>
</feature>
<name>C5FIV3_ARTOC</name>